<evidence type="ECO:0000313" key="10">
    <source>
        <dbReference type="Proteomes" id="UP001378592"/>
    </source>
</evidence>
<dbReference type="InterPro" id="IPR050758">
    <property type="entry name" value="Znf_C2H2-type"/>
</dbReference>
<dbReference type="FunFam" id="3.30.160.60:FF:000630">
    <property type="entry name" value="Zinc finger protein 180"/>
    <property type="match status" value="1"/>
</dbReference>
<dbReference type="AlphaFoldDB" id="A0AAN9VA67"/>
<accession>A0AAN9VA67</accession>
<protein>
    <recommendedName>
        <fullName evidence="8">C2H2-type domain-containing protein</fullName>
    </recommendedName>
</protein>
<feature type="domain" description="C2H2-type" evidence="8">
    <location>
        <begin position="502"/>
        <end position="529"/>
    </location>
</feature>
<feature type="domain" description="C2H2-type" evidence="8">
    <location>
        <begin position="442"/>
        <end position="469"/>
    </location>
</feature>
<evidence type="ECO:0000256" key="4">
    <source>
        <dbReference type="ARBA" id="ARBA00022771"/>
    </source>
</evidence>
<dbReference type="PANTHER" id="PTHR23234:SF10">
    <property type="entry name" value="RIKEN CDNA 6720489N17 GENE-RELATED"/>
    <property type="match status" value="1"/>
</dbReference>
<feature type="domain" description="C2H2-type" evidence="8">
    <location>
        <begin position="530"/>
        <end position="558"/>
    </location>
</feature>
<dbReference type="Proteomes" id="UP001378592">
    <property type="component" value="Unassembled WGS sequence"/>
</dbReference>
<feature type="domain" description="C2H2-type" evidence="8">
    <location>
        <begin position="102"/>
        <end position="130"/>
    </location>
</feature>
<feature type="domain" description="C2H2-type" evidence="8">
    <location>
        <begin position="474"/>
        <end position="501"/>
    </location>
</feature>
<feature type="domain" description="C2H2-type" evidence="8">
    <location>
        <begin position="74"/>
        <end position="101"/>
    </location>
</feature>
<evidence type="ECO:0000256" key="6">
    <source>
        <dbReference type="ARBA" id="ARBA00023242"/>
    </source>
</evidence>
<evidence type="ECO:0000256" key="2">
    <source>
        <dbReference type="ARBA" id="ARBA00022723"/>
    </source>
</evidence>
<dbReference type="Pfam" id="PF00096">
    <property type="entry name" value="zf-C2H2"/>
    <property type="match status" value="8"/>
</dbReference>
<reference evidence="9 10" key="1">
    <citation type="submission" date="2024-03" db="EMBL/GenBank/DDBJ databases">
        <title>The genome assembly and annotation of the cricket Gryllus longicercus Weissman &amp; Gray.</title>
        <authorList>
            <person name="Szrajer S."/>
            <person name="Gray D."/>
            <person name="Ylla G."/>
        </authorList>
    </citation>
    <scope>NUCLEOTIDE SEQUENCE [LARGE SCALE GENOMIC DNA]</scope>
    <source>
        <strain evidence="9">DAG 2021-001</strain>
        <tissue evidence="9">Whole body minus gut</tissue>
    </source>
</reference>
<keyword evidence="6" id="KW-0539">Nucleus</keyword>
<dbReference type="EMBL" id="JAZDUA010000553">
    <property type="protein sequence ID" value="KAK7791186.1"/>
    <property type="molecule type" value="Genomic_DNA"/>
</dbReference>
<evidence type="ECO:0000256" key="5">
    <source>
        <dbReference type="ARBA" id="ARBA00022833"/>
    </source>
</evidence>
<dbReference type="InterPro" id="IPR036236">
    <property type="entry name" value="Znf_C2H2_sf"/>
</dbReference>
<dbReference type="SUPFAM" id="SSF57667">
    <property type="entry name" value="beta-beta-alpha zinc fingers"/>
    <property type="match status" value="7"/>
</dbReference>
<keyword evidence="3" id="KW-0677">Repeat</keyword>
<feature type="domain" description="C2H2-type" evidence="8">
    <location>
        <begin position="386"/>
        <end position="413"/>
    </location>
</feature>
<feature type="domain" description="C2H2-type" evidence="8">
    <location>
        <begin position="189"/>
        <end position="216"/>
    </location>
</feature>
<feature type="domain" description="C2H2-type" evidence="8">
    <location>
        <begin position="272"/>
        <end position="300"/>
    </location>
</feature>
<keyword evidence="5" id="KW-0862">Zinc</keyword>
<evidence type="ECO:0000256" key="1">
    <source>
        <dbReference type="ARBA" id="ARBA00004123"/>
    </source>
</evidence>
<feature type="domain" description="C2H2-type" evidence="8">
    <location>
        <begin position="354"/>
        <end position="381"/>
    </location>
</feature>
<feature type="domain" description="C2H2-type" evidence="8">
    <location>
        <begin position="133"/>
        <end position="160"/>
    </location>
</feature>
<dbReference type="InterPro" id="IPR013087">
    <property type="entry name" value="Znf_C2H2_type"/>
</dbReference>
<organism evidence="9 10">
    <name type="scientific">Gryllus longicercus</name>
    <dbReference type="NCBI Taxonomy" id="2509291"/>
    <lineage>
        <taxon>Eukaryota</taxon>
        <taxon>Metazoa</taxon>
        <taxon>Ecdysozoa</taxon>
        <taxon>Arthropoda</taxon>
        <taxon>Hexapoda</taxon>
        <taxon>Insecta</taxon>
        <taxon>Pterygota</taxon>
        <taxon>Neoptera</taxon>
        <taxon>Polyneoptera</taxon>
        <taxon>Orthoptera</taxon>
        <taxon>Ensifera</taxon>
        <taxon>Gryllidea</taxon>
        <taxon>Grylloidea</taxon>
        <taxon>Gryllidae</taxon>
        <taxon>Gryllinae</taxon>
        <taxon>Gryllus</taxon>
    </lineage>
</organism>
<dbReference type="Gene3D" id="3.30.160.60">
    <property type="entry name" value="Classic Zinc Finger"/>
    <property type="match status" value="12"/>
</dbReference>
<comment type="subcellular location">
    <subcellularLocation>
        <location evidence="1">Nucleus</location>
    </subcellularLocation>
</comment>
<name>A0AAN9VA67_9ORTH</name>
<feature type="domain" description="C2H2-type" evidence="8">
    <location>
        <begin position="161"/>
        <end position="188"/>
    </location>
</feature>
<dbReference type="GO" id="GO:0008270">
    <property type="term" value="F:zinc ion binding"/>
    <property type="evidence" value="ECO:0007669"/>
    <property type="project" value="UniProtKB-KW"/>
</dbReference>
<dbReference type="Pfam" id="PF12874">
    <property type="entry name" value="zf-met"/>
    <property type="match status" value="2"/>
</dbReference>
<sequence length="710" mass="79963">MNFRDVEVADCIMDLVAQEEKDTTALSDSRDGTAKQTTTGIMLKHNSSGNKSNMPEANQFQAKPALHSRPDGTFCCPACKKTFVSRSATFRHYRNHTGEHPYVCSFCQKRFASKASVDTHQLRAHNVNSDSALSCPKCGKLFTRRSALDVHLRIHSSDKPFQCEHCGKSFTQKVSRDIHIAKHTGKYNYRCSVCPKAFASQAKLNSHSLVHKTPRFTCELCGHGFVRQDTLIVHQRSHKSERPFQCSVCSLTFTSQSRLLSHNEIHREDHPYRCTSCHAQFKQKTGLAAHLRRQHNMKVSISNSNMESEQVIEHTPDLFTSSIDTAQITTPVESVQPELDDKNSACNISQKKGLLCAHCGKKFHKKQSLKEHEMVHLSQEARPRAHACEICPKRFSVKSKLTAHIRTHFEEPSFECNLCGKRFHRSDVYKHHMFLHTKERPFSCAHCGKAFASKTNLSTHLTIHSTSSQPALELQCDDCGRKFKHKNTYILHRKTHVGDFTHTCTTCGKKFMKKSHFEGHLRSHTSNRPFMCPTCGRRYKERKHYVEHARKSHPNNFSLASLFASIANEDGQIDHMADILCPAAPSLHQEDNPSGLNISSLPDQLQPTLVEISDVAASSSLDTGYLLNSQVNVNETSISMDTPMTNLEFSSLEPMLQEIEIPNTTQFLMSSNQPQIEKNTCEVVMPVNTMSLTVLSAEDTSSVLSQGLES</sequence>
<dbReference type="PROSITE" id="PS50157">
    <property type="entry name" value="ZINC_FINGER_C2H2_2"/>
    <property type="match status" value="15"/>
</dbReference>
<keyword evidence="10" id="KW-1185">Reference proteome</keyword>
<dbReference type="FunFam" id="3.30.160.60:FF:000145">
    <property type="entry name" value="Zinc finger protein 574"/>
    <property type="match status" value="1"/>
</dbReference>
<evidence type="ECO:0000256" key="7">
    <source>
        <dbReference type="PROSITE-ProRule" id="PRU00042"/>
    </source>
</evidence>
<feature type="domain" description="C2H2-type" evidence="8">
    <location>
        <begin position="216"/>
        <end position="243"/>
    </location>
</feature>
<dbReference type="PROSITE" id="PS00028">
    <property type="entry name" value="ZINC_FINGER_C2H2_1"/>
    <property type="match status" value="14"/>
</dbReference>
<proteinExistence type="predicted"/>
<evidence type="ECO:0000313" key="9">
    <source>
        <dbReference type="EMBL" id="KAK7791186.1"/>
    </source>
</evidence>
<feature type="domain" description="C2H2-type" evidence="8">
    <location>
        <begin position="244"/>
        <end position="271"/>
    </location>
</feature>
<evidence type="ECO:0000256" key="3">
    <source>
        <dbReference type="ARBA" id="ARBA00022737"/>
    </source>
</evidence>
<gene>
    <name evidence="9" type="ORF">R5R35_005390</name>
</gene>
<dbReference type="FunFam" id="3.30.160.60:FF:000100">
    <property type="entry name" value="Zinc finger 45-like"/>
    <property type="match status" value="1"/>
</dbReference>
<comment type="caution">
    <text evidence="9">The sequence shown here is derived from an EMBL/GenBank/DDBJ whole genome shotgun (WGS) entry which is preliminary data.</text>
</comment>
<keyword evidence="2" id="KW-0479">Metal-binding</keyword>
<feature type="domain" description="C2H2-type" evidence="8">
    <location>
        <begin position="414"/>
        <end position="441"/>
    </location>
</feature>
<keyword evidence="4 7" id="KW-0863">Zinc-finger</keyword>
<evidence type="ECO:0000259" key="8">
    <source>
        <dbReference type="PROSITE" id="PS50157"/>
    </source>
</evidence>
<dbReference type="FunFam" id="3.30.160.60:FF:000086">
    <property type="entry name" value="transcription factor E4F1 isoform X1"/>
    <property type="match status" value="1"/>
</dbReference>
<dbReference type="SMART" id="SM00355">
    <property type="entry name" value="ZnF_C2H2"/>
    <property type="match status" value="15"/>
</dbReference>
<dbReference type="GO" id="GO:0005634">
    <property type="term" value="C:nucleus"/>
    <property type="evidence" value="ECO:0007669"/>
    <property type="project" value="UniProtKB-SubCell"/>
</dbReference>
<dbReference type="PANTHER" id="PTHR23234">
    <property type="entry name" value="ZNF44 PROTEIN"/>
    <property type="match status" value="1"/>
</dbReference>